<accession>A0A5M4BBS3</accession>
<evidence type="ECO:0000313" key="2">
    <source>
        <dbReference type="Proteomes" id="UP000398217"/>
    </source>
</evidence>
<gene>
    <name evidence="1" type="ORF">RCZ01_23300</name>
</gene>
<evidence type="ECO:0000313" key="1">
    <source>
        <dbReference type="EMBL" id="GET47028.1"/>
    </source>
</evidence>
<dbReference type="Gene3D" id="1.50.10.20">
    <property type="match status" value="1"/>
</dbReference>
<dbReference type="GO" id="GO:0031179">
    <property type="term" value="P:peptide modification"/>
    <property type="evidence" value="ECO:0007669"/>
    <property type="project" value="InterPro"/>
</dbReference>
<proteinExistence type="predicted"/>
<comment type="caution">
    <text evidence="1">The sequence shown here is derived from an EMBL/GenBank/DDBJ whole genome shotgun (WGS) entry which is preliminary data.</text>
</comment>
<dbReference type="RefSeq" id="WP_155285644.1">
    <property type="nucleotide sequence ID" value="NZ_BLBD01000023.1"/>
</dbReference>
<evidence type="ECO:0008006" key="3">
    <source>
        <dbReference type="Google" id="ProtNLM"/>
    </source>
</evidence>
<dbReference type="Proteomes" id="UP000398217">
    <property type="component" value="Unassembled WGS sequence"/>
</dbReference>
<organism evidence="1 2">
    <name type="scientific">Capnocytophaga felis</name>
    <dbReference type="NCBI Taxonomy" id="2267611"/>
    <lineage>
        <taxon>Bacteria</taxon>
        <taxon>Pseudomonadati</taxon>
        <taxon>Bacteroidota</taxon>
        <taxon>Flavobacteriia</taxon>
        <taxon>Flavobacteriales</taxon>
        <taxon>Flavobacteriaceae</taxon>
        <taxon>Capnocytophaga</taxon>
    </lineage>
</organism>
<protein>
    <recommendedName>
        <fullName evidence="3">Lanthionine synthetase C-like protein</fullName>
    </recommendedName>
</protein>
<dbReference type="EMBL" id="BLBC01000018">
    <property type="protein sequence ID" value="GET47028.1"/>
    <property type="molecule type" value="Genomic_DNA"/>
</dbReference>
<dbReference type="InterPro" id="IPR007822">
    <property type="entry name" value="LANC-like"/>
</dbReference>
<keyword evidence="2" id="KW-1185">Reference proteome</keyword>
<name>A0A5M4BBS3_9FLAO</name>
<dbReference type="SUPFAM" id="SSF158745">
    <property type="entry name" value="LanC-like"/>
    <property type="match status" value="1"/>
</dbReference>
<reference evidence="2" key="1">
    <citation type="journal article" date="2020" name="Int. J. Syst. Evol. Microbiol.">
        <title>Capnocytophaga felis sp. nov. isolated from the feline oral cavity.</title>
        <authorList>
            <person name="Suzuki M."/>
            <person name="Umeda K."/>
            <person name="Kimura M."/>
            <person name="Imaoka K."/>
            <person name="Morikawa S."/>
            <person name="Maeda K."/>
        </authorList>
    </citation>
    <scope>NUCLEOTIDE SEQUENCE [LARGE SCALE GENOMIC DNA]</scope>
    <source>
        <strain evidence="2">KC07070</strain>
    </source>
</reference>
<dbReference type="Pfam" id="PF05147">
    <property type="entry name" value="LANC_like"/>
    <property type="match status" value="1"/>
</dbReference>
<sequence length="226" mass="26833">MMQSNNNILNRIANHLLVNGRFLDNLGLFRGRMGVVIFFYHYSRYTNNPIYYEFAEELLDDLFEEIHDRLPIDFKDGYLGIGWGIQYLACQKFINEDVDCILEDIDKKIMERDIRRITDFSLETGLEGFFHYILARLQNYRDVRDVFDERYYLDLKYIINMPVATPLSNLSNDTWKLYTTKKSSYILSEQFSKFYYDKVPYGDKVYEWRLGLVNGCAGIGLKTMNI</sequence>
<dbReference type="OrthoDB" id="1092992at2"/>
<dbReference type="AlphaFoldDB" id="A0A5M4BBS3"/>